<name>A0A368JPC7_9BACT</name>
<dbReference type="Proteomes" id="UP000253383">
    <property type="component" value="Unassembled WGS sequence"/>
</dbReference>
<keyword evidence="3" id="KW-1185">Reference proteome</keyword>
<comment type="caution">
    <text evidence="2">The sequence shown here is derived from an EMBL/GenBank/DDBJ whole genome shotgun (WGS) entry which is preliminary data.</text>
</comment>
<evidence type="ECO:0000256" key="1">
    <source>
        <dbReference type="SAM" id="SignalP"/>
    </source>
</evidence>
<proteinExistence type="predicted"/>
<feature type="chain" id="PRO_5016803211" description="T9SS C-terminal target domain-containing protein" evidence="1">
    <location>
        <begin position="24"/>
        <end position="133"/>
    </location>
</feature>
<dbReference type="RefSeq" id="WP_114407228.1">
    <property type="nucleotide sequence ID" value="NZ_QOWE01000013.1"/>
</dbReference>
<dbReference type="AlphaFoldDB" id="A0A368JPC7"/>
<accession>A0A368JPC7</accession>
<dbReference type="OrthoDB" id="961206at2"/>
<keyword evidence="1" id="KW-0732">Signal</keyword>
<evidence type="ECO:0000313" key="2">
    <source>
        <dbReference type="EMBL" id="RCR68453.1"/>
    </source>
</evidence>
<evidence type="ECO:0000313" key="3">
    <source>
        <dbReference type="Proteomes" id="UP000253383"/>
    </source>
</evidence>
<gene>
    <name evidence="2" type="ORF">DUE52_17055</name>
</gene>
<sequence length="133" mass="14940">MKTLLQHILMTLLVGLLVTVSNAQVTAANDPKASQSAFEVNMFLGSPEKINVMLAVREPRKVTIRLKDANSTVLYREALSKTPANHWRKFDFEGMKTGVYYLEISDGNQKIVRQIEIGSLPAVQSQRFITYAQ</sequence>
<reference evidence="2 3" key="1">
    <citation type="submission" date="2018-07" db="EMBL/GenBank/DDBJ databases">
        <title>Genome analysis of Larkinella rosea.</title>
        <authorList>
            <person name="Zhou Z."/>
            <person name="Wang G."/>
        </authorList>
    </citation>
    <scope>NUCLEOTIDE SEQUENCE [LARGE SCALE GENOMIC DNA]</scope>
    <source>
        <strain evidence="3">zzj9</strain>
    </source>
</reference>
<protein>
    <recommendedName>
        <fullName evidence="4">T9SS C-terminal target domain-containing protein</fullName>
    </recommendedName>
</protein>
<evidence type="ECO:0008006" key="4">
    <source>
        <dbReference type="Google" id="ProtNLM"/>
    </source>
</evidence>
<dbReference type="EMBL" id="QOWE01000013">
    <property type="protein sequence ID" value="RCR68453.1"/>
    <property type="molecule type" value="Genomic_DNA"/>
</dbReference>
<organism evidence="2 3">
    <name type="scientific">Larkinella punicea</name>
    <dbReference type="NCBI Taxonomy" id="2315727"/>
    <lineage>
        <taxon>Bacteria</taxon>
        <taxon>Pseudomonadati</taxon>
        <taxon>Bacteroidota</taxon>
        <taxon>Cytophagia</taxon>
        <taxon>Cytophagales</taxon>
        <taxon>Spirosomataceae</taxon>
        <taxon>Larkinella</taxon>
    </lineage>
</organism>
<feature type="signal peptide" evidence="1">
    <location>
        <begin position="1"/>
        <end position="23"/>
    </location>
</feature>